<evidence type="ECO:0000256" key="5">
    <source>
        <dbReference type="PROSITE-ProRule" id="PRU01131"/>
    </source>
</evidence>
<evidence type="ECO:0000313" key="8">
    <source>
        <dbReference type="Proteomes" id="UP000797356"/>
    </source>
</evidence>
<evidence type="ECO:0000256" key="1">
    <source>
        <dbReference type="ARBA" id="ARBA00004496"/>
    </source>
</evidence>
<keyword evidence="8" id="KW-1185">Reference proteome</keyword>
<name>A0A8K0MTQ8_COCNU</name>
<comment type="similarity">
    <text evidence="2">Belongs to the FLZ family.</text>
</comment>
<dbReference type="OrthoDB" id="1936826at2759"/>
<feature type="domain" description="FLZ-type" evidence="6">
    <location>
        <begin position="1"/>
        <end position="25"/>
    </location>
</feature>
<dbReference type="PANTHER" id="PTHR33059">
    <property type="entry name" value="FCS-LIKE ZINC FINGER 5"/>
    <property type="match status" value="1"/>
</dbReference>
<dbReference type="PROSITE" id="PS51795">
    <property type="entry name" value="ZF_FLZ"/>
    <property type="match status" value="1"/>
</dbReference>
<reference evidence="7" key="2">
    <citation type="submission" date="2019-07" db="EMBL/GenBank/DDBJ databases">
        <authorList>
            <person name="Yang Y."/>
            <person name="Bocs S."/>
            <person name="Baudouin L."/>
        </authorList>
    </citation>
    <scope>NUCLEOTIDE SEQUENCE</scope>
    <source>
        <tissue evidence="7">Spear leaf of Hainan Tall coconut</tissue>
    </source>
</reference>
<dbReference type="PANTHER" id="PTHR33059:SF84">
    <property type="entry name" value="FCS-LIKE ZINC FINGER 15"/>
    <property type="match status" value="1"/>
</dbReference>
<dbReference type="GO" id="GO:0005737">
    <property type="term" value="C:cytoplasm"/>
    <property type="evidence" value="ECO:0007669"/>
    <property type="project" value="UniProtKB-SubCell"/>
</dbReference>
<proteinExistence type="inferred from homology"/>
<protein>
    <submittedName>
        <fullName evidence="7">Putative FCS-Like Zinc finger 15-like</fullName>
    </submittedName>
</protein>
<dbReference type="Proteomes" id="UP000797356">
    <property type="component" value="Chromosome 1"/>
</dbReference>
<keyword evidence="4" id="KW-0479">Metal-binding</keyword>
<comment type="caution">
    <text evidence="7">The sequence shown here is derived from an EMBL/GenBank/DDBJ whole genome shotgun (WGS) entry which is preliminary data.</text>
</comment>
<keyword evidence="3" id="KW-0963">Cytoplasm</keyword>
<dbReference type="EMBL" id="CM017872">
    <property type="protein sequence ID" value="KAG1326232.1"/>
    <property type="molecule type" value="Genomic_DNA"/>
</dbReference>
<evidence type="ECO:0000256" key="3">
    <source>
        <dbReference type="ARBA" id="ARBA00022490"/>
    </source>
</evidence>
<evidence type="ECO:0000259" key="6">
    <source>
        <dbReference type="PROSITE" id="PS51795"/>
    </source>
</evidence>
<evidence type="ECO:0000256" key="2">
    <source>
        <dbReference type="ARBA" id="ARBA00009374"/>
    </source>
</evidence>
<comment type="subcellular location">
    <subcellularLocation>
        <location evidence="1">Cytoplasm</location>
    </subcellularLocation>
</comment>
<dbReference type="InterPro" id="IPR007650">
    <property type="entry name" value="Zf-FLZ_dom"/>
</dbReference>
<feature type="zinc finger region" description="FLZ-type" evidence="5">
    <location>
        <begin position="1"/>
        <end position="25"/>
    </location>
</feature>
<accession>A0A8K0MTQ8</accession>
<evidence type="ECO:0000256" key="4">
    <source>
        <dbReference type="ARBA" id="ARBA00022723"/>
    </source>
</evidence>
<evidence type="ECO:0000313" key="7">
    <source>
        <dbReference type="EMBL" id="KAG1326232.1"/>
    </source>
</evidence>
<sequence length="63" mass="6665">MYRGDRAFCSVECRCKQICMDEESGRRDNCSLAAAAAAAGAPAARHRGRVARKGRAAADGFAC</sequence>
<reference evidence="7" key="1">
    <citation type="journal article" date="2017" name="Gigascience">
        <title>The genome draft of coconut (Cocos nucifera).</title>
        <authorList>
            <person name="Xiao Y."/>
            <person name="Xu P."/>
            <person name="Fan H."/>
            <person name="Baudouin L."/>
            <person name="Xia W."/>
            <person name="Bocs S."/>
            <person name="Xu J."/>
            <person name="Li Q."/>
            <person name="Guo A."/>
            <person name="Zhou L."/>
            <person name="Li J."/>
            <person name="Wu Y."/>
            <person name="Ma Z."/>
            <person name="Armero A."/>
            <person name="Issali A.E."/>
            <person name="Liu N."/>
            <person name="Peng M."/>
            <person name="Yang Y."/>
        </authorList>
    </citation>
    <scope>NUCLEOTIDE SEQUENCE</scope>
    <source>
        <tissue evidence="7">Spear leaf of Hainan Tall coconut</tissue>
    </source>
</reference>
<organism evidence="7 8">
    <name type="scientific">Cocos nucifera</name>
    <name type="common">Coconut palm</name>
    <dbReference type="NCBI Taxonomy" id="13894"/>
    <lineage>
        <taxon>Eukaryota</taxon>
        <taxon>Viridiplantae</taxon>
        <taxon>Streptophyta</taxon>
        <taxon>Embryophyta</taxon>
        <taxon>Tracheophyta</taxon>
        <taxon>Spermatophyta</taxon>
        <taxon>Magnoliopsida</taxon>
        <taxon>Liliopsida</taxon>
        <taxon>Arecaceae</taxon>
        <taxon>Arecoideae</taxon>
        <taxon>Cocoseae</taxon>
        <taxon>Attaleinae</taxon>
        <taxon>Cocos</taxon>
    </lineage>
</organism>
<dbReference type="GO" id="GO:0046872">
    <property type="term" value="F:metal ion binding"/>
    <property type="evidence" value="ECO:0007669"/>
    <property type="project" value="UniProtKB-KW"/>
</dbReference>
<dbReference type="AlphaFoldDB" id="A0A8K0MTQ8"/>
<dbReference type="Pfam" id="PF04570">
    <property type="entry name" value="zf-FLZ"/>
    <property type="match status" value="1"/>
</dbReference>
<gene>
    <name evidence="7" type="ORF">COCNU_01G001660</name>
</gene>